<evidence type="ECO:0000259" key="1">
    <source>
        <dbReference type="Pfam" id="PF09994"/>
    </source>
</evidence>
<accession>A0A9W8J8K1</accession>
<evidence type="ECO:0000313" key="3">
    <source>
        <dbReference type="Proteomes" id="UP001140091"/>
    </source>
</evidence>
<feature type="domain" description="T6SS Phospholipase effector Tle1-like catalytic" evidence="1">
    <location>
        <begin position="112"/>
        <end position="370"/>
    </location>
</feature>
<dbReference type="Pfam" id="PF09994">
    <property type="entry name" value="T6SS_Tle1-like_cat"/>
    <property type="match status" value="1"/>
</dbReference>
<feature type="non-terminal residue" evidence="2">
    <location>
        <position position="485"/>
    </location>
</feature>
<dbReference type="EMBL" id="JANBPK010000873">
    <property type="protein sequence ID" value="KAJ2929449.1"/>
    <property type="molecule type" value="Genomic_DNA"/>
</dbReference>
<comment type="caution">
    <text evidence="2">The sequence shown here is derived from an EMBL/GenBank/DDBJ whole genome shotgun (WGS) entry which is preliminary data.</text>
</comment>
<proteinExistence type="predicted"/>
<reference evidence="2" key="1">
    <citation type="submission" date="2022-06" db="EMBL/GenBank/DDBJ databases">
        <title>Genome Sequence of Candolleomyces eurysporus.</title>
        <authorList>
            <person name="Buettner E."/>
        </authorList>
    </citation>
    <scope>NUCLEOTIDE SEQUENCE</scope>
    <source>
        <strain evidence="2">VTCC 930004</strain>
    </source>
</reference>
<dbReference type="Proteomes" id="UP001140091">
    <property type="component" value="Unassembled WGS sequence"/>
</dbReference>
<dbReference type="PANTHER" id="PTHR33840:SF2">
    <property type="entry name" value="TLE1 PHOSPHOLIPASE DOMAIN-CONTAINING PROTEIN"/>
    <property type="match status" value="1"/>
</dbReference>
<dbReference type="OrthoDB" id="3162439at2759"/>
<gene>
    <name evidence="2" type="ORF">H1R20_g7642</name>
</gene>
<dbReference type="InterPro" id="IPR029058">
    <property type="entry name" value="AB_hydrolase_fold"/>
</dbReference>
<evidence type="ECO:0000313" key="2">
    <source>
        <dbReference type="EMBL" id="KAJ2929449.1"/>
    </source>
</evidence>
<dbReference type="SUPFAM" id="SSF53474">
    <property type="entry name" value="alpha/beta-Hydrolases"/>
    <property type="match status" value="1"/>
</dbReference>
<dbReference type="PANTHER" id="PTHR33840">
    <property type="match status" value="1"/>
</dbReference>
<dbReference type="AlphaFoldDB" id="A0A9W8J8K1"/>
<name>A0A9W8J8K1_9AGAR</name>
<sequence length="485" mass="54553">MLVHLSQISTNAFDYISGVAYLIPGDEVASLNETEPPLAVEEEPCSSPISCDSSVPAPEAEISRYYEGVARLRKRVTTESFSSSSSGHHPFRNAEFRSVGNDLNVALEGPPRTLVLCFDGTAGQFDNDNSNVVKFFGLLKKDSREQLCYYEAGIGTRFKPGIVGSLLHWFAVLMDLAIAWYLDEHVLNGYRFIMQNYRAGDKICLLGFSRGAYTARALAGMLHKVGLLPRDNNEQMPFAYKLYKREDKAGLVLCEGFKRTYCQDVKVEFVGVWDTVASVGVIVGRTLPFTNSNSSIKTFRHALSLDEHRARFRPNLYHYLTPNDVQATQATAEEKFNDKGKATTIPVQVQGPDVLEVWFCGGHSAAGTGILFDGVALERLNIDPCPERTNKTENLDMVDAVQPIYDQLKLKPLWWILEIMPLTYMGQDKDGVWHKMFGWHLGRGRKIEDNRPCFHETVRIRMVDSSLGYKPRVIWEGKGNEVYVQ</sequence>
<protein>
    <recommendedName>
        <fullName evidence="1">T6SS Phospholipase effector Tle1-like catalytic domain-containing protein</fullName>
    </recommendedName>
</protein>
<organism evidence="2 3">
    <name type="scientific">Candolleomyces eurysporus</name>
    <dbReference type="NCBI Taxonomy" id="2828524"/>
    <lineage>
        <taxon>Eukaryota</taxon>
        <taxon>Fungi</taxon>
        <taxon>Dikarya</taxon>
        <taxon>Basidiomycota</taxon>
        <taxon>Agaricomycotina</taxon>
        <taxon>Agaricomycetes</taxon>
        <taxon>Agaricomycetidae</taxon>
        <taxon>Agaricales</taxon>
        <taxon>Agaricineae</taxon>
        <taxon>Psathyrellaceae</taxon>
        <taxon>Candolleomyces</taxon>
    </lineage>
</organism>
<dbReference type="InterPro" id="IPR018712">
    <property type="entry name" value="Tle1-like_cat"/>
</dbReference>
<keyword evidence="3" id="KW-1185">Reference proteome</keyword>